<evidence type="ECO:0000256" key="3">
    <source>
        <dbReference type="ARBA" id="ARBA00022679"/>
    </source>
</evidence>
<dbReference type="OrthoDB" id="9802328at2"/>
<dbReference type="PANTHER" id="PTHR42832:SF3">
    <property type="entry name" value="L-GLUTAMINE--4-(METHYLSULFANYL)-2-OXOBUTANOATE AMINOTRANSFERASE"/>
    <property type="match status" value="1"/>
</dbReference>
<accession>A0A0R1Q9G1</accession>
<dbReference type="RefSeq" id="WP_057735488.1">
    <property type="nucleotide sequence ID" value="NZ_AZEG01000001.1"/>
</dbReference>
<evidence type="ECO:0000313" key="5">
    <source>
        <dbReference type="EMBL" id="KRL38997.1"/>
    </source>
</evidence>
<proteinExistence type="predicted"/>
<evidence type="ECO:0000313" key="6">
    <source>
        <dbReference type="Proteomes" id="UP000051155"/>
    </source>
</evidence>
<dbReference type="InterPro" id="IPR015422">
    <property type="entry name" value="PyrdxlP-dep_Trfase_small"/>
</dbReference>
<comment type="cofactor">
    <cofactor evidence="1">
        <name>pyridoxal 5'-phosphate</name>
        <dbReference type="ChEBI" id="CHEBI:597326"/>
    </cofactor>
</comment>
<name>A0A0R1Q9G1_9LACO</name>
<dbReference type="GO" id="GO:0030170">
    <property type="term" value="F:pyridoxal phosphate binding"/>
    <property type="evidence" value="ECO:0007669"/>
    <property type="project" value="InterPro"/>
</dbReference>
<dbReference type="InterPro" id="IPR050881">
    <property type="entry name" value="LL-DAP_aminotransferase"/>
</dbReference>
<gene>
    <name evidence="5" type="ORF">FD20_GL000034</name>
</gene>
<dbReference type="SUPFAM" id="SSF53383">
    <property type="entry name" value="PLP-dependent transferases"/>
    <property type="match status" value="1"/>
</dbReference>
<dbReference type="Gene3D" id="3.90.1150.10">
    <property type="entry name" value="Aspartate Aminotransferase, domain 1"/>
    <property type="match status" value="1"/>
</dbReference>
<feature type="domain" description="Aminotransferase class I/classII large" evidence="4">
    <location>
        <begin position="33"/>
        <end position="378"/>
    </location>
</feature>
<dbReference type="Gene3D" id="3.40.640.10">
    <property type="entry name" value="Type I PLP-dependent aspartate aminotransferase-like (Major domain)"/>
    <property type="match status" value="1"/>
</dbReference>
<dbReference type="CDD" id="cd00609">
    <property type="entry name" value="AAT_like"/>
    <property type="match status" value="1"/>
</dbReference>
<dbReference type="EMBL" id="AZEG01000001">
    <property type="protein sequence ID" value="KRL38997.1"/>
    <property type="molecule type" value="Genomic_DNA"/>
</dbReference>
<organism evidence="5 6">
    <name type="scientific">Liquorilactobacillus uvarum DSM 19971</name>
    <dbReference type="NCBI Taxonomy" id="1423812"/>
    <lineage>
        <taxon>Bacteria</taxon>
        <taxon>Bacillati</taxon>
        <taxon>Bacillota</taxon>
        <taxon>Bacilli</taxon>
        <taxon>Lactobacillales</taxon>
        <taxon>Lactobacillaceae</taxon>
        <taxon>Liquorilactobacillus</taxon>
    </lineage>
</organism>
<dbReference type="Pfam" id="PF00155">
    <property type="entry name" value="Aminotran_1_2"/>
    <property type="match status" value="1"/>
</dbReference>
<comment type="caution">
    <text evidence="5">The sequence shown here is derived from an EMBL/GenBank/DDBJ whole genome shotgun (WGS) entry which is preliminary data.</text>
</comment>
<keyword evidence="6" id="KW-1185">Reference proteome</keyword>
<evidence type="ECO:0000256" key="2">
    <source>
        <dbReference type="ARBA" id="ARBA00022576"/>
    </source>
</evidence>
<dbReference type="InterPro" id="IPR004839">
    <property type="entry name" value="Aminotransferase_I/II_large"/>
</dbReference>
<dbReference type="PATRIC" id="fig|1423812.3.peg.36"/>
<dbReference type="GO" id="GO:0008483">
    <property type="term" value="F:transaminase activity"/>
    <property type="evidence" value="ECO:0007669"/>
    <property type="project" value="UniProtKB-KW"/>
</dbReference>
<sequence length="391" mass="43613">MEIKSSDRINRRTAHFLAQQQNHIQRLNDQGIKVINLGRGNPDLPTSPNIVEKLNEESLNPKNHGYPPYGGKESLKIEIINFYLKEYGVHLQRDEVTIFNGSLAALTALPMILVNPNEVILSPDPAFFGYQNGAYMAGGKVYRMELTAKNRYLPDLKQIPADIRKKAKLMFLNYPHNPTGAGATSDFFENVVHFAEKNEIVVAHDFAYSDISFGKKAPSFLATRNAKTVGVEIYTLSKTFNMAGWRIAFAVGNRKVIKLLKQYVQSSLGGTFGAIQDAASFALKTQDMERANLKQTYLTRRNVALSILKEAKIEVLPSAGTFFLWVKLPLDSADDIEFAKKLLEKKHIAVVAGSTFGSKGRGYLRVSLVSSTTVIKEGMTRLVDFIKNSYN</sequence>
<protein>
    <submittedName>
        <fullName evidence="5">Aminotransferase</fullName>
    </submittedName>
</protein>
<keyword evidence="3 5" id="KW-0808">Transferase</keyword>
<dbReference type="PANTHER" id="PTHR42832">
    <property type="entry name" value="AMINO ACID AMINOTRANSFERASE"/>
    <property type="match status" value="1"/>
</dbReference>
<dbReference type="InterPro" id="IPR015424">
    <property type="entry name" value="PyrdxlP-dep_Trfase"/>
</dbReference>
<dbReference type="STRING" id="1423812.FD20_GL000034"/>
<evidence type="ECO:0000259" key="4">
    <source>
        <dbReference type="Pfam" id="PF00155"/>
    </source>
</evidence>
<dbReference type="AlphaFoldDB" id="A0A0R1Q9G1"/>
<evidence type="ECO:0000256" key="1">
    <source>
        <dbReference type="ARBA" id="ARBA00001933"/>
    </source>
</evidence>
<dbReference type="Proteomes" id="UP000051155">
    <property type="component" value="Unassembled WGS sequence"/>
</dbReference>
<reference evidence="5 6" key="1">
    <citation type="journal article" date="2015" name="Genome Announc.">
        <title>Expanding the biotechnology potential of lactobacilli through comparative genomics of 213 strains and associated genera.</title>
        <authorList>
            <person name="Sun Z."/>
            <person name="Harris H.M."/>
            <person name="McCann A."/>
            <person name="Guo C."/>
            <person name="Argimon S."/>
            <person name="Zhang W."/>
            <person name="Yang X."/>
            <person name="Jeffery I.B."/>
            <person name="Cooney J.C."/>
            <person name="Kagawa T.F."/>
            <person name="Liu W."/>
            <person name="Song Y."/>
            <person name="Salvetti E."/>
            <person name="Wrobel A."/>
            <person name="Rasinkangas P."/>
            <person name="Parkhill J."/>
            <person name="Rea M.C."/>
            <person name="O'Sullivan O."/>
            <person name="Ritari J."/>
            <person name="Douillard F.P."/>
            <person name="Paul Ross R."/>
            <person name="Yang R."/>
            <person name="Briner A.E."/>
            <person name="Felis G.E."/>
            <person name="de Vos W.M."/>
            <person name="Barrangou R."/>
            <person name="Klaenhammer T.R."/>
            <person name="Caufield P.W."/>
            <person name="Cui Y."/>
            <person name="Zhang H."/>
            <person name="O'Toole P.W."/>
        </authorList>
    </citation>
    <scope>NUCLEOTIDE SEQUENCE [LARGE SCALE GENOMIC DNA]</scope>
    <source>
        <strain evidence="5 6">DSM 19971</strain>
    </source>
</reference>
<keyword evidence="2 5" id="KW-0032">Aminotransferase</keyword>
<dbReference type="InterPro" id="IPR015421">
    <property type="entry name" value="PyrdxlP-dep_Trfase_major"/>
</dbReference>